<protein>
    <submittedName>
        <fullName evidence="3">G patch domain containing 3</fullName>
    </submittedName>
</protein>
<dbReference type="OrthoDB" id="5842926at2759"/>
<evidence type="ECO:0000259" key="2">
    <source>
        <dbReference type="PROSITE" id="PS50174"/>
    </source>
</evidence>
<dbReference type="GeneTree" id="ENSGT00390000004191"/>
<dbReference type="GO" id="GO:0045893">
    <property type="term" value="P:positive regulation of DNA-templated transcription"/>
    <property type="evidence" value="ECO:0007669"/>
    <property type="project" value="TreeGrafter"/>
</dbReference>
<dbReference type="CTD" id="63906"/>
<dbReference type="Pfam" id="PF01585">
    <property type="entry name" value="G-patch"/>
    <property type="match status" value="1"/>
</dbReference>
<dbReference type="PROSITE" id="PS50174">
    <property type="entry name" value="G_PATCH"/>
    <property type="match status" value="1"/>
</dbReference>
<evidence type="ECO:0000313" key="3">
    <source>
        <dbReference type="Ensembl" id="ENSECRP00000027101.1"/>
    </source>
</evidence>
<dbReference type="SMART" id="SM00443">
    <property type="entry name" value="G_patch"/>
    <property type="match status" value="1"/>
</dbReference>
<reference evidence="3" key="3">
    <citation type="submission" date="2025-09" db="UniProtKB">
        <authorList>
            <consortium name="Ensembl"/>
        </authorList>
    </citation>
    <scope>IDENTIFICATION</scope>
</reference>
<dbReference type="GO" id="GO:0039536">
    <property type="term" value="P:negative regulation of RIG-I signaling pathway"/>
    <property type="evidence" value="ECO:0007669"/>
    <property type="project" value="InterPro"/>
</dbReference>
<name>A0A8C4XF04_ERPCA</name>
<feature type="compositionally biased region" description="Polar residues" evidence="1">
    <location>
        <begin position="250"/>
        <end position="262"/>
    </location>
</feature>
<keyword evidence="4" id="KW-1185">Reference proteome</keyword>
<dbReference type="Ensembl" id="ENSECRT00000027672.1">
    <property type="protein sequence ID" value="ENSECRP00000027101.1"/>
    <property type="gene ID" value="ENSECRG00000018324.1"/>
</dbReference>
<reference evidence="3" key="2">
    <citation type="submission" date="2025-08" db="UniProtKB">
        <authorList>
            <consortium name="Ensembl"/>
        </authorList>
    </citation>
    <scope>IDENTIFICATION</scope>
</reference>
<dbReference type="Proteomes" id="UP000694620">
    <property type="component" value="Chromosome 14"/>
</dbReference>
<dbReference type="AlphaFoldDB" id="A0A8C4XF04"/>
<reference evidence="3" key="1">
    <citation type="submission" date="2021-06" db="EMBL/GenBank/DDBJ databases">
        <authorList>
            <consortium name="Wellcome Sanger Institute Data Sharing"/>
        </authorList>
    </citation>
    <scope>NUCLEOTIDE SEQUENCE [LARGE SCALE GENOMIC DNA]</scope>
</reference>
<dbReference type="GO" id="GO:0032480">
    <property type="term" value="P:negative regulation of type I interferon production"/>
    <property type="evidence" value="ECO:0007669"/>
    <property type="project" value="InterPro"/>
</dbReference>
<gene>
    <name evidence="3" type="primary">GPATCH3</name>
    <name evidence="3" type="synonym">gpatch3</name>
</gene>
<dbReference type="RefSeq" id="XP_028674832.1">
    <property type="nucleotide sequence ID" value="XM_028818999.2"/>
</dbReference>
<accession>A0A8C4XF04</accession>
<organism evidence="3 4">
    <name type="scientific">Erpetoichthys calabaricus</name>
    <name type="common">Rope fish</name>
    <name type="synonym">Calamoichthys calabaricus</name>
    <dbReference type="NCBI Taxonomy" id="27687"/>
    <lineage>
        <taxon>Eukaryota</taxon>
        <taxon>Metazoa</taxon>
        <taxon>Chordata</taxon>
        <taxon>Craniata</taxon>
        <taxon>Vertebrata</taxon>
        <taxon>Euteleostomi</taxon>
        <taxon>Actinopterygii</taxon>
        <taxon>Polypteriformes</taxon>
        <taxon>Polypteridae</taxon>
        <taxon>Erpetoichthys</taxon>
    </lineage>
</organism>
<evidence type="ECO:0000313" key="4">
    <source>
        <dbReference type="Proteomes" id="UP000694620"/>
    </source>
</evidence>
<feature type="compositionally biased region" description="Basic and acidic residues" evidence="1">
    <location>
        <begin position="263"/>
        <end position="277"/>
    </location>
</feature>
<dbReference type="GO" id="GO:0003676">
    <property type="term" value="F:nucleic acid binding"/>
    <property type="evidence" value="ECO:0007669"/>
    <property type="project" value="InterPro"/>
</dbReference>
<dbReference type="GeneID" id="114664752"/>
<proteinExistence type="predicted"/>
<dbReference type="PANTHER" id="PTHR14390">
    <property type="entry name" value="G PATCH DOMAIN CONTAINING PROTEIN 3"/>
    <property type="match status" value="1"/>
</dbReference>
<sequence length="508" mass="57854">MATSIVYCAVSNIPAKFRSVDLRNFFSQLIEGGSFICFHYRHRPEELRDPAADEFDAESASLPNAKRDESEETSAVTRDRITATRKNTCCCVVALEAKHAERFIKMYAGTQWVDSKGDWLASRCVIKRIRVSENPDCNTFIYKTKKEIHASVSLNRKFTESDLKRLPELNPPALMPNGNVGTPGKVFLELIQACRLPPSIIKKLGLKFHKTGSNRRYGNVPFEYQNTETVELEETVYTASGVEISEMNKEWTQQTPPGSTGSPKREASAGSKHKSESSDDDDDTCEEWERHEALYEDVTTQERTKERLFEEEIELQWEKGGSGLVFYTDAQYWQEENGDFDEETADDWDVDMSVYYDKDGGDKDARDYVRMRYEKRLRDGEETGSLQSLGIGSFEKYTKGIGRRLMEKQGWKEGCGLGHSQPGITEALENDGQHPRCKRGLGYHGEKLNTFVKTKKRPCDSGVRISTIYDEPEDGDKGDLLLRRQPTTSMKYRQNWVPTCKSSSSKQN</sequence>
<evidence type="ECO:0000256" key="1">
    <source>
        <dbReference type="SAM" id="MobiDB-lite"/>
    </source>
</evidence>
<dbReference type="InterPro" id="IPR040341">
    <property type="entry name" value="GPATCH3"/>
</dbReference>
<dbReference type="PANTHER" id="PTHR14390:SF2">
    <property type="entry name" value="G PATCH DOMAIN-CONTAINING PROTEIN 3"/>
    <property type="match status" value="1"/>
</dbReference>
<dbReference type="InterPro" id="IPR000467">
    <property type="entry name" value="G_patch_dom"/>
</dbReference>
<feature type="region of interest" description="Disordered" evidence="1">
    <location>
        <begin position="58"/>
        <end position="77"/>
    </location>
</feature>
<feature type="domain" description="G-patch" evidence="2">
    <location>
        <begin position="398"/>
        <end position="446"/>
    </location>
</feature>
<feature type="region of interest" description="Disordered" evidence="1">
    <location>
        <begin position="247"/>
        <end position="286"/>
    </location>
</feature>